<evidence type="ECO:0000256" key="1">
    <source>
        <dbReference type="SAM" id="MobiDB-lite"/>
    </source>
</evidence>
<reference evidence="3 4" key="1">
    <citation type="submission" date="2019-12" db="EMBL/GenBank/DDBJ databases">
        <title>Comparative genomics gives insights into the taxonomy of the Azoarcus-Aromatoleum group and reveals separate origins of nif in the plant-associated Azoarcus and non-plant-associated Aromatoleum sub-groups.</title>
        <authorList>
            <person name="Lafos M."/>
            <person name="Maluk M."/>
            <person name="Batista M."/>
            <person name="Junghare M."/>
            <person name="Carmona M."/>
            <person name="Faoro H."/>
            <person name="Cruz L.M."/>
            <person name="Battistoni F."/>
            <person name="De Souza E."/>
            <person name="Pedrosa F."/>
            <person name="Chen W.-M."/>
            <person name="Poole P.S."/>
            <person name="Dixon R.A."/>
            <person name="James E.K."/>
        </authorList>
    </citation>
    <scope>NUCLEOTIDE SEQUENCE [LARGE SCALE GENOMIC DNA]</scope>
    <source>
        <strain evidence="3 4">Td21</strain>
    </source>
</reference>
<feature type="compositionally biased region" description="Polar residues" evidence="1">
    <location>
        <begin position="1"/>
        <end position="17"/>
    </location>
</feature>
<accession>A0ABX1Q1H4</accession>
<evidence type="ECO:0000313" key="4">
    <source>
        <dbReference type="Proteomes" id="UP000623795"/>
    </source>
</evidence>
<gene>
    <name evidence="3" type="ORF">GPA22_17710</name>
</gene>
<dbReference type="Pfam" id="PF22495">
    <property type="entry name" value="HTH_92"/>
    <property type="match status" value="1"/>
</dbReference>
<feature type="domain" description="RsaL-like HTH" evidence="2">
    <location>
        <begin position="1"/>
        <end position="37"/>
    </location>
</feature>
<dbReference type="InterPro" id="IPR055172">
    <property type="entry name" value="HTH_RsaL-like"/>
</dbReference>
<proteinExistence type="predicted"/>
<protein>
    <submittedName>
        <fullName evidence="3">XRE family transcriptional regulator</fullName>
    </submittedName>
</protein>
<organism evidence="3 4">
    <name type="scientific">Aromatoleum toluvorans</name>
    <dbReference type="NCBI Taxonomy" id="92002"/>
    <lineage>
        <taxon>Bacteria</taxon>
        <taxon>Pseudomonadati</taxon>
        <taxon>Pseudomonadota</taxon>
        <taxon>Betaproteobacteria</taxon>
        <taxon>Rhodocyclales</taxon>
        <taxon>Rhodocyclaceae</taxon>
        <taxon>Aromatoleum</taxon>
    </lineage>
</organism>
<dbReference type="Proteomes" id="UP000623795">
    <property type="component" value="Unassembled WGS sequence"/>
</dbReference>
<dbReference type="EMBL" id="WTVN01000032">
    <property type="protein sequence ID" value="NMG45554.1"/>
    <property type="molecule type" value="Genomic_DNA"/>
</dbReference>
<comment type="caution">
    <text evidence="3">The sequence shown here is derived from an EMBL/GenBank/DDBJ whole genome shotgun (WGS) entry which is preliminary data.</text>
</comment>
<feature type="region of interest" description="Disordered" evidence="1">
    <location>
        <begin position="1"/>
        <end position="23"/>
    </location>
</feature>
<keyword evidence="4" id="KW-1185">Reference proteome</keyword>
<sequence>MNQSQFWSPLHVTQSGGSRYESGRTIPKPVQLLLHLVYGTEKQAQDLLAWLRAEKS</sequence>
<name>A0ABX1Q1H4_9RHOO</name>
<evidence type="ECO:0000259" key="2">
    <source>
        <dbReference type="Pfam" id="PF22495"/>
    </source>
</evidence>
<evidence type="ECO:0000313" key="3">
    <source>
        <dbReference type="EMBL" id="NMG45554.1"/>
    </source>
</evidence>